<feature type="compositionally biased region" description="Basic and acidic residues" evidence="7">
    <location>
        <begin position="58"/>
        <end position="85"/>
    </location>
</feature>
<dbReference type="AlphaFoldDB" id="A0A4Y6PQI0"/>
<keyword evidence="13" id="KW-1185">Reference proteome</keyword>
<dbReference type="PANTHER" id="PTHR30097:SF4">
    <property type="entry name" value="SLR6042 PROTEIN"/>
    <property type="match status" value="1"/>
</dbReference>
<evidence type="ECO:0000259" key="9">
    <source>
        <dbReference type="Pfam" id="PF25954"/>
    </source>
</evidence>
<dbReference type="PANTHER" id="PTHR30097">
    <property type="entry name" value="CATION EFFLUX SYSTEM PROTEIN CUSB"/>
    <property type="match status" value="1"/>
</dbReference>
<dbReference type="Pfam" id="PF25975">
    <property type="entry name" value="CzcB_C"/>
    <property type="match status" value="1"/>
</dbReference>
<evidence type="ECO:0000259" key="11">
    <source>
        <dbReference type="Pfam" id="PF25975"/>
    </source>
</evidence>
<dbReference type="Proteomes" id="UP000315995">
    <property type="component" value="Chromosome"/>
</dbReference>
<keyword evidence="2" id="KW-0813">Transport</keyword>
<dbReference type="InterPro" id="IPR051909">
    <property type="entry name" value="MFP_Cation_Efflux"/>
</dbReference>
<dbReference type="Gene3D" id="2.40.420.20">
    <property type="match status" value="1"/>
</dbReference>
<evidence type="ECO:0000256" key="5">
    <source>
        <dbReference type="ARBA" id="ARBA00058766"/>
    </source>
</evidence>
<evidence type="ECO:0000256" key="2">
    <source>
        <dbReference type="ARBA" id="ARBA00022448"/>
    </source>
</evidence>
<dbReference type="Pfam" id="PF25954">
    <property type="entry name" value="Beta-barrel_RND_2"/>
    <property type="match status" value="1"/>
</dbReference>
<dbReference type="InterPro" id="IPR058649">
    <property type="entry name" value="CzcB_C"/>
</dbReference>
<dbReference type="GO" id="GO:0046914">
    <property type="term" value="F:transition metal ion binding"/>
    <property type="evidence" value="ECO:0007669"/>
    <property type="project" value="TreeGrafter"/>
</dbReference>
<dbReference type="Pfam" id="PF25973">
    <property type="entry name" value="BSH_CzcB"/>
    <property type="match status" value="1"/>
</dbReference>
<reference evidence="12 13" key="1">
    <citation type="submission" date="2019-06" db="EMBL/GenBank/DDBJ databases">
        <title>Persicimonas caeni gen. nov., sp. nov., a predatory bacterium isolated from solar saltern.</title>
        <authorList>
            <person name="Wang S."/>
        </authorList>
    </citation>
    <scope>NUCLEOTIDE SEQUENCE [LARGE SCALE GENOMIC DNA]</scope>
    <source>
        <strain evidence="12 13">YN101</strain>
    </source>
</reference>
<comment type="function">
    <text evidence="5">CzcA and CzcB together would act in zinc efflux nearly as effectively as the complete czc efflux system (CzcABC). The CzcB protein is thought to funnel zinc cations to the CzcA transport protein.</text>
</comment>
<dbReference type="InterPro" id="IPR058647">
    <property type="entry name" value="BSH_CzcB-like"/>
</dbReference>
<name>A0A4Y6PQI0_PERCE</name>
<keyword evidence="4" id="KW-0105">Cadmium resistance</keyword>
<feature type="region of interest" description="Disordered" evidence="7">
    <location>
        <begin position="56"/>
        <end position="85"/>
    </location>
</feature>
<dbReference type="InterPro" id="IPR058792">
    <property type="entry name" value="Beta-barrel_RND_2"/>
</dbReference>
<dbReference type="OrthoDB" id="9806939at2"/>
<sequence>MNTTPPSANSKRFWERRFGKQTATNRRTPMQYTMMKRCLMWTLWALLAASTFGCESKQPADTKEQPANTKEGETKTAEHSPDNGEWCKGHGLPESHCTKCHPELIDKFKAKGDWCKEHGFPESACPTCNPMDPPGATETAEHSPTNGEWCKGHGLPESHCTKCHPELIDKFKAKGDWCKEHGFPESACPTCNPMDPPGATETAGIAPIPGIEPGTQIIFKQDDHEQAVGIETVPAKKVPVGLGTRAPARIEFDRNQLADVRAAVPGIVREVLVDLGQEVDEGTPLFVLESARVGEVQAKVRAASEELKTARANLERQKKLFEKGLSAERKVEVAERDFQEAKARVSSLRSSLRLAGGSGSSSTGRYTIRAPIAGTIVDRPGVVGAFATEETSLATVADTSKMWAMLDVAEGDSFALENGQPVTLAVDGATGRKFDGQVTWISPQVDPRTRTVKVRAEIDNADGKLRANQFARAEIGIAPDKKGVVVPKEAIQSLEDGTVVFVRKKQGQYEPRIVEAGRSDGDVVQVRGNLRVGEPVVTTGAFILKTELSRDSIGAGCCEVPGQSD</sequence>
<dbReference type="Pfam" id="PF25893">
    <property type="entry name" value="HH_CzcB"/>
    <property type="match status" value="1"/>
</dbReference>
<evidence type="ECO:0000256" key="3">
    <source>
        <dbReference type="ARBA" id="ARBA00022833"/>
    </source>
</evidence>
<keyword evidence="3" id="KW-0862">Zinc</keyword>
<organism evidence="12 13">
    <name type="scientific">Persicimonas caeni</name>
    <dbReference type="NCBI Taxonomy" id="2292766"/>
    <lineage>
        <taxon>Bacteria</taxon>
        <taxon>Deltaproteobacteria</taxon>
        <taxon>Bradymonadales</taxon>
        <taxon>Bradymonadaceae</taxon>
        <taxon>Persicimonas</taxon>
    </lineage>
</organism>
<feature type="compositionally biased region" description="Polar residues" evidence="7">
    <location>
        <begin position="1"/>
        <end position="10"/>
    </location>
</feature>
<evidence type="ECO:0000259" key="10">
    <source>
        <dbReference type="Pfam" id="PF25973"/>
    </source>
</evidence>
<dbReference type="GO" id="GO:0046686">
    <property type="term" value="P:response to cadmium ion"/>
    <property type="evidence" value="ECO:0007669"/>
    <property type="project" value="UniProtKB-KW"/>
</dbReference>
<evidence type="ECO:0000313" key="12">
    <source>
        <dbReference type="EMBL" id="QDG50566.1"/>
    </source>
</evidence>
<feature type="coiled-coil region" evidence="6">
    <location>
        <begin position="293"/>
        <end position="351"/>
    </location>
</feature>
<dbReference type="SUPFAM" id="SSF111369">
    <property type="entry name" value="HlyD-like secretion proteins"/>
    <property type="match status" value="1"/>
</dbReference>
<feature type="domain" description="CzcB-like alpha-helical hairpin" evidence="8">
    <location>
        <begin position="295"/>
        <end position="353"/>
    </location>
</feature>
<evidence type="ECO:0000256" key="7">
    <source>
        <dbReference type="SAM" id="MobiDB-lite"/>
    </source>
</evidence>
<comment type="similarity">
    <text evidence="1">Belongs to the membrane fusion protein (MFP) (TC 8.A.1) family.</text>
</comment>
<feature type="region of interest" description="Disordered" evidence="7">
    <location>
        <begin position="1"/>
        <end position="26"/>
    </location>
</feature>
<dbReference type="GO" id="GO:0015679">
    <property type="term" value="P:plasma membrane copper ion transport"/>
    <property type="evidence" value="ECO:0007669"/>
    <property type="project" value="TreeGrafter"/>
</dbReference>
<evidence type="ECO:0000313" key="13">
    <source>
        <dbReference type="Proteomes" id="UP000315995"/>
    </source>
</evidence>
<dbReference type="InterPro" id="IPR006143">
    <property type="entry name" value="RND_pump_MFP"/>
</dbReference>
<accession>A0A5B8Y399</accession>
<dbReference type="GO" id="GO:0022857">
    <property type="term" value="F:transmembrane transporter activity"/>
    <property type="evidence" value="ECO:0007669"/>
    <property type="project" value="InterPro"/>
</dbReference>
<gene>
    <name evidence="12" type="ORF">FIV42_07410</name>
</gene>
<feature type="domain" description="CzcB-like C-terminal circularly permuted SH3-like" evidence="11">
    <location>
        <begin position="484"/>
        <end position="545"/>
    </location>
</feature>
<feature type="domain" description="CusB-like beta-barrel" evidence="9">
    <location>
        <begin position="402"/>
        <end position="475"/>
    </location>
</feature>
<protein>
    <submittedName>
        <fullName evidence="12">Efflux RND transporter periplasmic adaptor subunit</fullName>
    </submittedName>
</protein>
<dbReference type="FunFam" id="2.40.420.20:FF:000006">
    <property type="entry name" value="RND family efflux transporter MFP subunit"/>
    <property type="match status" value="1"/>
</dbReference>
<dbReference type="FunFam" id="2.40.30.170:FF:000010">
    <property type="entry name" value="Efflux RND transporter periplasmic adaptor subunit"/>
    <property type="match status" value="1"/>
</dbReference>
<dbReference type="InterPro" id="IPR058648">
    <property type="entry name" value="HH_CzcB-like"/>
</dbReference>
<dbReference type="EMBL" id="CP041186">
    <property type="protein sequence ID" value="QDG50566.1"/>
    <property type="molecule type" value="Genomic_DNA"/>
</dbReference>
<dbReference type="GO" id="GO:0016020">
    <property type="term" value="C:membrane"/>
    <property type="evidence" value="ECO:0007669"/>
    <property type="project" value="InterPro"/>
</dbReference>
<evidence type="ECO:0000256" key="4">
    <source>
        <dbReference type="ARBA" id="ARBA00043263"/>
    </source>
</evidence>
<keyword evidence="6" id="KW-0175">Coiled coil</keyword>
<feature type="domain" description="CzcB-like barrel-sandwich hybrid" evidence="10">
    <location>
        <begin position="257"/>
        <end position="398"/>
    </location>
</feature>
<dbReference type="Gene3D" id="1.10.287.470">
    <property type="entry name" value="Helix hairpin bin"/>
    <property type="match status" value="1"/>
</dbReference>
<proteinExistence type="inferred from homology"/>
<dbReference type="Gene3D" id="2.40.30.170">
    <property type="match status" value="1"/>
</dbReference>
<dbReference type="Gene3D" id="2.40.50.100">
    <property type="match status" value="1"/>
</dbReference>
<dbReference type="GO" id="GO:0060003">
    <property type="term" value="P:copper ion export"/>
    <property type="evidence" value="ECO:0007669"/>
    <property type="project" value="TreeGrafter"/>
</dbReference>
<dbReference type="NCBIfam" id="TIGR01730">
    <property type="entry name" value="RND_mfp"/>
    <property type="match status" value="1"/>
</dbReference>
<dbReference type="GO" id="GO:0030288">
    <property type="term" value="C:outer membrane-bounded periplasmic space"/>
    <property type="evidence" value="ECO:0007669"/>
    <property type="project" value="TreeGrafter"/>
</dbReference>
<evidence type="ECO:0000256" key="1">
    <source>
        <dbReference type="ARBA" id="ARBA00009477"/>
    </source>
</evidence>
<evidence type="ECO:0000259" key="8">
    <source>
        <dbReference type="Pfam" id="PF25893"/>
    </source>
</evidence>
<accession>A0A4Y6PQI0</accession>
<evidence type="ECO:0000256" key="6">
    <source>
        <dbReference type="SAM" id="Coils"/>
    </source>
</evidence>